<dbReference type="Proteomes" id="UP000307440">
    <property type="component" value="Unassembled WGS sequence"/>
</dbReference>
<evidence type="ECO:0008006" key="3">
    <source>
        <dbReference type="Google" id="ProtNLM"/>
    </source>
</evidence>
<dbReference type="OrthoDB" id="3156934at2759"/>
<keyword evidence="2" id="KW-1185">Reference proteome</keyword>
<sequence length="98" mass="11323">EAERLLDDQVKVFQRDIAALHRQRNQLQPVARLSPEALWDIFLRSKPEKEKEGDGRIPEVCYRWRQVALGDGQLWSNVNLTGSPWSDLLLKRSNGCPI</sequence>
<dbReference type="STRING" id="230819.A0A5C3L1Q9"/>
<evidence type="ECO:0000313" key="1">
    <source>
        <dbReference type="EMBL" id="TFK26904.1"/>
    </source>
</evidence>
<name>A0A5C3L1Q9_COPMA</name>
<feature type="non-terminal residue" evidence="1">
    <location>
        <position position="98"/>
    </location>
</feature>
<gene>
    <name evidence="1" type="ORF">FA15DRAFT_551679</name>
</gene>
<organism evidence="1 2">
    <name type="scientific">Coprinopsis marcescibilis</name>
    <name type="common">Agaric fungus</name>
    <name type="synonym">Psathyrella marcescibilis</name>
    <dbReference type="NCBI Taxonomy" id="230819"/>
    <lineage>
        <taxon>Eukaryota</taxon>
        <taxon>Fungi</taxon>
        <taxon>Dikarya</taxon>
        <taxon>Basidiomycota</taxon>
        <taxon>Agaricomycotina</taxon>
        <taxon>Agaricomycetes</taxon>
        <taxon>Agaricomycetidae</taxon>
        <taxon>Agaricales</taxon>
        <taxon>Agaricineae</taxon>
        <taxon>Psathyrellaceae</taxon>
        <taxon>Coprinopsis</taxon>
    </lineage>
</organism>
<dbReference type="AlphaFoldDB" id="A0A5C3L1Q9"/>
<feature type="non-terminal residue" evidence="1">
    <location>
        <position position="1"/>
    </location>
</feature>
<dbReference type="EMBL" id="ML210170">
    <property type="protein sequence ID" value="TFK26904.1"/>
    <property type="molecule type" value="Genomic_DNA"/>
</dbReference>
<accession>A0A5C3L1Q9</accession>
<evidence type="ECO:0000313" key="2">
    <source>
        <dbReference type="Proteomes" id="UP000307440"/>
    </source>
</evidence>
<reference evidence="1 2" key="1">
    <citation type="journal article" date="2019" name="Nat. Ecol. Evol.">
        <title>Megaphylogeny resolves global patterns of mushroom evolution.</title>
        <authorList>
            <person name="Varga T."/>
            <person name="Krizsan K."/>
            <person name="Foldi C."/>
            <person name="Dima B."/>
            <person name="Sanchez-Garcia M."/>
            <person name="Sanchez-Ramirez S."/>
            <person name="Szollosi G.J."/>
            <person name="Szarkandi J.G."/>
            <person name="Papp V."/>
            <person name="Albert L."/>
            <person name="Andreopoulos W."/>
            <person name="Angelini C."/>
            <person name="Antonin V."/>
            <person name="Barry K.W."/>
            <person name="Bougher N.L."/>
            <person name="Buchanan P."/>
            <person name="Buyck B."/>
            <person name="Bense V."/>
            <person name="Catcheside P."/>
            <person name="Chovatia M."/>
            <person name="Cooper J."/>
            <person name="Damon W."/>
            <person name="Desjardin D."/>
            <person name="Finy P."/>
            <person name="Geml J."/>
            <person name="Haridas S."/>
            <person name="Hughes K."/>
            <person name="Justo A."/>
            <person name="Karasinski D."/>
            <person name="Kautmanova I."/>
            <person name="Kiss B."/>
            <person name="Kocsube S."/>
            <person name="Kotiranta H."/>
            <person name="LaButti K.M."/>
            <person name="Lechner B.E."/>
            <person name="Liimatainen K."/>
            <person name="Lipzen A."/>
            <person name="Lukacs Z."/>
            <person name="Mihaltcheva S."/>
            <person name="Morgado L.N."/>
            <person name="Niskanen T."/>
            <person name="Noordeloos M.E."/>
            <person name="Ohm R.A."/>
            <person name="Ortiz-Santana B."/>
            <person name="Ovrebo C."/>
            <person name="Racz N."/>
            <person name="Riley R."/>
            <person name="Savchenko A."/>
            <person name="Shiryaev A."/>
            <person name="Soop K."/>
            <person name="Spirin V."/>
            <person name="Szebenyi C."/>
            <person name="Tomsovsky M."/>
            <person name="Tulloss R.E."/>
            <person name="Uehling J."/>
            <person name="Grigoriev I.V."/>
            <person name="Vagvolgyi C."/>
            <person name="Papp T."/>
            <person name="Martin F.M."/>
            <person name="Miettinen O."/>
            <person name="Hibbett D.S."/>
            <person name="Nagy L.G."/>
        </authorList>
    </citation>
    <scope>NUCLEOTIDE SEQUENCE [LARGE SCALE GENOMIC DNA]</scope>
    <source>
        <strain evidence="1 2">CBS 121175</strain>
    </source>
</reference>
<protein>
    <recommendedName>
        <fullName evidence="3">F-box domain-containing protein</fullName>
    </recommendedName>
</protein>
<proteinExistence type="predicted"/>